<evidence type="ECO:0000256" key="1">
    <source>
        <dbReference type="SAM" id="MobiDB-lite"/>
    </source>
</evidence>
<accession>A0ABP8UVA7</accession>
<gene>
    <name evidence="2" type="ORF">GCM10023196_107480</name>
</gene>
<dbReference type="RefSeq" id="WP_345444628.1">
    <property type="nucleotide sequence ID" value="NZ_BAABHK010000036.1"/>
</dbReference>
<dbReference type="Proteomes" id="UP001501442">
    <property type="component" value="Unassembled WGS sequence"/>
</dbReference>
<comment type="caution">
    <text evidence="2">The sequence shown here is derived from an EMBL/GenBank/DDBJ whole genome shotgun (WGS) entry which is preliminary data.</text>
</comment>
<keyword evidence="3" id="KW-1185">Reference proteome</keyword>
<feature type="region of interest" description="Disordered" evidence="1">
    <location>
        <begin position="63"/>
        <end position="100"/>
    </location>
</feature>
<evidence type="ECO:0000313" key="3">
    <source>
        <dbReference type="Proteomes" id="UP001501442"/>
    </source>
</evidence>
<dbReference type="EMBL" id="BAABHK010000036">
    <property type="protein sequence ID" value="GAA4640753.1"/>
    <property type="molecule type" value="Genomic_DNA"/>
</dbReference>
<proteinExistence type="predicted"/>
<name>A0ABP8UVA7_9ACTN</name>
<organism evidence="2 3">
    <name type="scientific">Actinoallomurus vinaceus</name>
    <dbReference type="NCBI Taxonomy" id="1080074"/>
    <lineage>
        <taxon>Bacteria</taxon>
        <taxon>Bacillati</taxon>
        <taxon>Actinomycetota</taxon>
        <taxon>Actinomycetes</taxon>
        <taxon>Streptosporangiales</taxon>
        <taxon>Thermomonosporaceae</taxon>
        <taxon>Actinoallomurus</taxon>
    </lineage>
</organism>
<sequence length="100" mass="11166">MMRDLDAVAANLMAGHPGWVVLPDQQYLMLVALPGHLRDAFWIYDTDPDRLAVRMAKVENYLRQEGTNAPARSMTRPPQHRNQGCGSPGDRSEPARPAAR</sequence>
<protein>
    <submittedName>
        <fullName evidence="2">Uncharacterized protein</fullName>
    </submittedName>
</protein>
<evidence type="ECO:0000313" key="2">
    <source>
        <dbReference type="EMBL" id="GAA4640753.1"/>
    </source>
</evidence>
<reference evidence="3" key="1">
    <citation type="journal article" date="2019" name="Int. J. Syst. Evol. Microbiol.">
        <title>The Global Catalogue of Microorganisms (GCM) 10K type strain sequencing project: providing services to taxonomists for standard genome sequencing and annotation.</title>
        <authorList>
            <consortium name="The Broad Institute Genomics Platform"/>
            <consortium name="The Broad Institute Genome Sequencing Center for Infectious Disease"/>
            <person name="Wu L."/>
            <person name="Ma J."/>
        </authorList>
    </citation>
    <scope>NUCLEOTIDE SEQUENCE [LARGE SCALE GENOMIC DNA]</scope>
    <source>
        <strain evidence="3">JCM 17939</strain>
    </source>
</reference>